<evidence type="ECO:0000256" key="3">
    <source>
        <dbReference type="ARBA" id="ARBA00022692"/>
    </source>
</evidence>
<name>A0A923KVL5_9FIRM</name>
<comment type="subcellular location">
    <subcellularLocation>
        <location evidence="1">Cell membrane</location>
        <topology evidence="1">Multi-pass membrane protein</topology>
    </subcellularLocation>
</comment>
<sequence>MRNVKKFFANFREATVLLIVLLAGLVLSLISPHFFTWANLRSVLIGLSCTAILAIGTTIVMAGGAIDISLGAQLAMSGSIVGVLFIKGVPILLAILIALLSCAAVGLLNGIIISYTTLNPMICTLGTQFVCQGIANVITTGSPQSLRSAPEFFSFIGKGFVGGFFPMIFLEFLILGIIVDVLMRRSSMVRKVYYVGSNPQAATYSGINAKKVKTMTFVFAGVMAGIAGVLTTARLSVASPAAGGTVTMTAMSAAVIGGASASGGSGTILGTTLALILLSLVDNALVLMSVSVYWQNLISGVILLAAVLLDYFSHTKKG</sequence>
<organism evidence="7 8">
    <name type="scientific">Anaerofilum hominis</name>
    <dbReference type="NCBI Taxonomy" id="2763016"/>
    <lineage>
        <taxon>Bacteria</taxon>
        <taxon>Bacillati</taxon>
        <taxon>Bacillota</taxon>
        <taxon>Clostridia</taxon>
        <taxon>Eubacteriales</taxon>
        <taxon>Oscillospiraceae</taxon>
        <taxon>Anaerofilum</taxon>
    </lineage>
</organism>
<feature type="transmembrane region" description="Helical" evidence="6">
    <location>
        <begin position="91"/>
        <end position="115"/>
    </location>
</feature>
<evidence type="ECO:0000256" key="1">
    <source>
        <dbReference type="ARBA" id="ARBA00004651"/>
    </source>
</evidence>
<evidence type="ECO:0000256" key="5">
    <source>
        <dbReference type="ARBA" id="ARBA00023136"/>
    </source>
</evidence>
<feature type="transmembrane region" description="Helical" evidence="6">
    <location>
        <begin position="268"/>
        <end position="287"/>
    </location>
</feature>
<proteinExistence type="predicted"/>
<dbReference type="Proteomes" id="UP000659630">
    <property type="component" value="Unassembled WGS sequence"/>
</dbReference>
<dbReference type="EMBL" id="JACONZ010000002">
    <property type="protein sequence ID" value="MBC5580926.1"/>
    <property type="molecule type" value="Genomic_DNA"/>
</dbReference>
<evidence type="ECO:0000256" key="2">
    <source>
        <dbReference type="ARBA" id="ARBA00022475"/>
    </source>
</evidence>
<feature type="transmembrane region" description="Helical" evidence="6">
    <location>
        <begin position="160"/>
        <end position="183"/>
    </location>
</feature>
<keyword evidence="5 6" id="KW-0472">Membrane</keyword>
<dbReference type="CDD" id="cd06579">
    <property type="entry name" value="TM_PBP1_transp_AraH_like"/>
    <property type="match status" value="1"/>
</dbReference>
<keyword evidence="3 6" id="KW-0812">Transmembrane</keyword>
<evidence type="ECO:0000313" key="7">
    <source>
        <dbReference type="EMBL" id="MBC5580926.1"/>
    </source>
</evidence>
<gene>
    <name evidence="7" type="ORF">H8S23_05365</name>
</gene>
<keyword evidence="4 6" id="KW-1133">Transmembrane helix</keyword>
<accession>A0A923KVL5</accession>
<dbReference type="AlphaFoldDB" id="A0A923KVL5"/>
<feature type="transmembrane region" description="Helical" evidence="6">
    <location>
        <begin position="293"/>
        <end position="312"/>
    </location>
</feature>
<reference evidence="7" key="1">
    <citation type="submission" date="2020-08" db="EMBL/GenBank/DDBJ databases">
        <title>Genome public.</title>
        <authorList>
            <person name="Liu C."/>
            <person name="Sun Q."/>
        </authorList>
    </citation>
    <scope>NUCLEOTIDE SEQUENCE</scope>
    <source>
        <strain evidence="7">BX8</strain>
    </source>
</reference>
<keyword evidence="2" id="KW-1003">Cell membrane</keyword>
<dbReference type="InterPro" id="IPR001851">
    <property type="entry name" value="ABC_transp_permease"/>
</dbReference>
<dbReference type="Pfam" id="PF02653">
    <property type="entry name" value="BPD_transp_2"/>
    <property type="match status" value="1"/>
</dbReference>
<evidence type="ECO:0000313" key="8">
    <source>
        <dbReference type="Proteomes" id="UP000659630"/>
    </source>
</evidence>
<feature type="transmembrane region" description="Helical" evidence="6">
    <location>
        <begin position="44"/>
        <end position="70"/>
    </location>
</feature>
<evidence type="ECO:0000256" key="4">
    <source>
        <dbReference type="ARBA" id="ARBA00022989"/>
    </source>
</evidence>
<dbReference type="PANTHER" id="PTHR32196">
    <property type="entry name" value="ABC TRANSPORTER PERMEASE PROTEIN YPHD-RELATED-RELATED"/>
    <property type="match status" value="1"/>
</dbReference>
<dbReference type="RefSeq" id="WP_186887302.1">
    <property type="nucleotide sequence ID" value="NZ_JACONZ010000002.1"/>
</dbReference>
<dbReference type="PANTHER" id="PTHR32196:SF72">
    <property type="entry name" value="RIBOSE IMPORT PERMEASE PROTEIN RBSC"/>
    <property type="match status" value="1"/>
</dbReference>
<dbReference type="GO" id="GO:0022857">
    <property type="term" value="F:transmembrane transporter activity"/>
    <property type="evidence" value="ECO:0007669"/>
    <property type="project" value="InterPro"/>
</dbReference>
<feature type="transmembrane region" description="Helical" evidence="6">
    <location>
        <begin position="217"/>
        <end position="235"/>
    </location>
</feature>
<protein>
    <submittedName>
        <fullName evidence="7">ABC transporter permease</fullName>
    </submittedName>
</protein>
<dbReference type="GO" id="GO:0005886">
    <property type="term" value="C:plasma membrane"/>
    <property type="evidence" value="ECO:0007669"/>
    <property type="project" value="UniProtKB-SubCell"/>
</dbReference>
<keyword evidence="8" id="KW-1185">Reference proteome</keyword>
<comment type="caution">
    <text evidence="7">The sequence shown here is derived from an EMBL/GenBank/DDBJ whole genome shotgun (WGS) entry which is preliminary data.</text>
</comment>
<evidence type="ECO:0000256" key="6">
    <source>
        <dbReference type="SAM" id="Phobius"/>
    </source>
</evidence>